<sequence>MSSPRNGSYSYFSKPEVVAEISFDQNSTVIPGRTTAKYFNEACLKTGQKYDLMKGYEKWEPTGLKSKLDMRCNGILYLAKQKDTLKEGLFDADIFISRGLATKLAVSCYIDQEIDVIICKHHGVLFMIEFPDDFKEKKGKESFYCLDMRKEEYVGQNFETFITTRGDGCDTAGQEKLNSSEQFRVFCKSIVRSGNNDPEKDIKITYSCETDCIDKNGKYLEIKTSNASKGTNFIYAKALKTWTQCFMNDIDYIVVGLRNFTTNKIVNVTKINKSKFVPKYKLPTSGVFKNLHGILRKVIETFEDNTNCKFVHMTKKKSKEEPIIYEHFKDKFFDFEIFNQDLLEAFP</sequence>
<reference evidence="2" key="1">
    <citation type="submission" date="2016-11" db="UniProtKB">
        <authorList>
            <consortium name="WormBaseParasite"/>
        </authorList>
    </citation>
    <scope>IDENTIFICATION</scope>
    <source>
        <strain evidence="2">KR3021</strain>
    </source>
</reference>
<name>A0AC35TPI1_9BILA</name>
<protein>
    <submittedName>
        <fullName evidence="2">Decapping nuclease</fullName>
    </submittedName>
</protein>
<evidence type="ECO:0000313" key="1">
    <source>
        <dbReference type="Proteomes" id="UP000095286"/>
    </source>
</evidence>
<dbReference type="Proteomes" id="UP000095286">
    <property type="component" value="Unplaced"/>
</dbReference>
<organism evidence="1 2">
    <name type="scientific">Rhabditophanes sp. KR3021</name>
    <dbReference type="NCBI Taxonomy" id="114890"/>
    <lineage>
        <taxon>Eukaryota</taxon>
        <taxon>Metazoa</taxon>
        <taxon>Ecdysozoa</taxon>
        <taxon>Nematoda</taxon>
        <taxon>Chromadorea</taxon>
        <taxon>Rhabditida</taxon>
        <taxon>Tylenchina</taxon>
        <taxon>Panagrolaimomorpha</taxon>
        <taxon>Strongyloidoidea</taxon>
        <taxon>Alloionematidae</taxon>
        <taxon>Rhabditophanes</taxon>
    </lineage>
</organism>
<proteinExistence type="predicted"/>
<dbReference type="WBParaSite" id="RSKR_0000286100.1">
    <property type="protein sequence ID" value="RSKR_0000286100.1"/>
    <property type="gene ID" value="RSKR_0000286100"/>
</dbReference>
<accession>A0AC35TPI1</accession>
<evidence type="ECO:0000313" key="2">
    <source>
        <dbReference type="WBParaSite" id="RSKR_0000286100.1"/>
    </source>
</evidence>